<organism evidence="4 5">
    <name type="scientific">Amycolatopsis rubida</name>
    <dbReference type="NCBI Taxonomy" id="112413"/>
    <lineage>
        <taxon>Bacteria</taxon>
        <taxon>Bacillati</taxon>
        <taxon>Actinomycetota</taxon>
        <taxon>Actinomycetes</taxon>
        <taxon>Pseudonocardiales</taxon>
        <taxon>Pseudonocardiaceae</taxon>
        <taxon>Amycolatopsis</taxon>
    </lineage>
</organism>
<keyword evidence="3" id="KW-0732">Signal</keyword>
<dbReference type="STRING" id="112413.SAMN05421854_102975"/>
<evidence type="ECO:0000256" key="2">
    <source>
        <dbReference type="SAM" id="Phobius"/>
    </source>
</evidence>
<keyword evidence="2" id="KW-0472">Membrane</keyword>
<gene>
    <name evidence="4" type="ORF">SAMN05421854_102975</name>
</gene>
<evidence type="ECO:0000313" key="5">
    <source>
        <dbReference type="Proteomes" id="UP000199137"/>
    </source>
</evidence>
<dbReference type="Proteomes" id="UP000199137">
    <property type="component" value="Unassembled WGS sequence"/>
</dbReference>
<keyword evidence="2" id="KW-0812">Transmembrane</keyword>
<dbReference type="AlphaFoldDB" id="A0A1I5J8C7"/>
<feature type="chain" id="PRO_5039233240" description="Preprotein translocase subunit SecG" evidence="3">
    <location>
        <begin position="22"/>
        <end position="109"/>
    </location>
</feature>
<dbReference type="EMBL" id="FOWC01000002">
    <property type="protein sequence ID" value="SFO68646.1"/>
    <property type="molecule type" value="Genomic_DNA"/>
</dbReference>
<sequence>MSFGMPAVAVVPLTASALVLAQQPDSGDNGGQGEDFGKSSPVGLLVLILFLIAVVFLVRSMSKHLKKVPQSFDKEEAGSAEAEPAAEAEPEPVPAAEKEPDAAAAKKSD</sequence>
<evidence type="ECO:0000313" key="4">
    <source>
        <dbReference type="EMBL" id="SFO68646.1"/>
    </source>
</evidence>
<evidence type="ECO:0000256" key="3">
    <source>
        <dbReference type="SAM" id="SignalP"/>
    </source>
</evidence>
<reference evidence="4 5" key="1">
    <citation type="submission" date="2016-10" db="EMBL/GenBank/DDBJ databases">
        <authorList>
            <person name="de Groot N.N."/>
        </authorList>
    </citation>
    <scope>NUCLEOTIDE SEQUENCE [LARGE SCALE GENOMIC DNA]</scope>
    <source>
        <strain evidence="4 5">DSM 44637</strain>
    </source>
</reference>
<dbReference type="OrthoDB" id="4775389at2"/>
<keyword evidence="2" id="KW-1133">Transmembrane helix</keyword>
<feature type="transmembrane region" description="Helical" evidence="2">
    <location>
        <begin position="40"/>
        <end position="58"/>
    </location>
</feature>
<proteinExistence type="predicted"/>
<feature type="region of interest" description="Disordered" evidence="1">
    <location>
        <begin position="66"/>
        <end position="109"/>
    </location>
</feature>
<feature type="signal peptide" evidence="3">
    <location>
        <begin position="1"/>
        <end position="21"/>
    </location>
</feature>
<protein>
    <recommendedName>
        <fullName evidence="6">Preprotein translocase subunit SecG</fullName>
    </recommendedName>
</protein>
<name>A0A1I5J8C7_9PSEU</name>
<evidence type="ECO:0008006" key="6">
    <source>
        <dbReference type="Google" id="ProtNLM"/>
    </source>
</evidence>
<evidence type="ECO:0000256" key="1">
    <source>
        <dbReference type="SAM" id="MobiDB-lite"/>
    </source>
</evidence>
<accession>A0A1I5J8C7</accession>
<feature type="compositionally biased region" description="Basic and acidic residues" evidence="1">
    <location>
        <begin position="96"/>
        <end position="109"/>
    </location>
</feature>
<dbReference type="RefSeq" id="WP_093573313.1">
    <property type="nucleotide sequence ID" value="NZ_FOWC01000002.1"/>
</dbReference>